<feature type="transmembrane region" description="Helical" evidence="1">
    <location>
        <begin position="70"/>
        <end position="90"/>
    </location>
</feature>
<dbReference type="RefSeq" id="WP_183771651.1">
    <property type="nucleotide sequence ID" value="NZ_JACIDK010000002.1"/>
</dbReference>
<feature type="transmembrane region" description="Helical" evidence="1">
    <location>
        <begin position="97"/>
        <end position="115"/>
    </location>
</feature>
<evidence type="ECO:0000313" key="3">
    <source>
        <dbReference type="Proteomes" id="UP000530564"/>
    </source>
</evidence>
<dbReference type="EMBL" id="JACIDK010000002">
    <property type="protein sequence ID" value="MBB3891079.1"/>
    <property type="molecule type" value="Genomic_DNA"/>
</dbReference>
<keyword evidence="1" id="KW-1133">Transmembrane helix</keyword>
<evidence type="ECO:0000256" key="1">
    <source>
        <dbReference type="SAM" id="Phobius"/>
    </source>
</evidence>
<accession>A0A839ZZC6</accession>
<gene>
    <name evidence="2" type="ORF">GGQ61_001796</name>
</gene>
<sequence>MLAPLSLSGMSWFERINAPVQLTGAVATAAVTLLALLKGGVPERIAACVSLAAFFLSPLAQQLGGLPQPLWGVAAVDASVLAVVTLLIWFCDRQWLIGAWAAEALTLMCHAAKLADVTLLSRGYVASLYILYSGFLASLAWDVFGARARRAEAAGA</sequence>
<comment type="caution">
    <text evidence="2">The sequence shown here is derived from an EMBL/GenBank/DDBJ whole genome shotgun (WGS) entry which is preliminary data.</text>
</comment>
<keyword evidence="1" id="KW-0472">Membrane</keyword>
<reference evidence="2 3" key="1">
    <citation type="submission" date="2020-08" db="EMBL/GenBank/DDBJ databases">
        <title>Genomic Encyclopedia of Type Strains, Phase IV (KMG-IV): sequencing the most valuable type-strain genomes for metagenomic binning, comparative biology and taxonomic classification.</title>
        <authorList>
            <person name="Goeker M."/>
        </authorList>
    </citation>
    <scope>NUCLEOTIDE SEQUENCE [LARGE SCALE GENOMIC DNA]</scope>
    <source>
        <strain evidence="2 3">DSM 21793</strain>
    </source>
</reference>
<proteinExistence type="predicted"/>
<evidence type="ECO:0000313" key="2">
    <source>
        <dbReference type="EMBL" id="MBB3891079.1"/>
    </source>
</evidence>
<feature type="transmembrane region" description="Helical" evidence="1">
    <location>
        <begin position="20"/>
        <end position="37"/>
    </location>
</feature>
<protein>
    <submittedName>
        <fullName evidence="2">Uncharacterized protein</fullName>
    </submittedName>
</protein>
<keyword evidence="3" id="KW-1185">Reference proteome</keyword>
<name>A0A839ZZC6_9CAUL</name>
<keyword evidence="1" id="KW-0812">Transmembrane</keyword>
<organism evidence="2 3">
    <name type="scientific">Phenylobacterium haematophilum</name>
    <dbReference type="NCBI Taxonomy" id="98513"/>
    <lineage>
        <taxon>Bacteria</taxon>
        <taxon>Pseudomonadati</taxon>
        <taxon>Pseudomonadota</taxon>
        <taxon>Alphaproteobacteria</taxon>
        <taxon>Caulobacterales</taxon>
        <taxon>Caulobacteraceae</taxon>
        <taxon>Phenylobacterium</taxon>
    </lineage>
</organism>
<dbReference type="AlphaFoldDB" id="A0A839ZZC6"/>
<feature type="transmembrane region" description="Helical" evidence="1">
    <location>
        <begin position="121"/>
        <end position="141"/>
    </location>
</feature>
<dbReference type="Proteomes" id="UP000530564">
    <property type="component" value="Unassembled WGS sequence"/>
</dbReference>
<feature type="transmembrane region" description="Helical" evidence="1">
    <location>
        <begin position="44"/>
        <end position="64"/>
    </location>
</feature>